<dbReference type="Pfam" id="PF08818">
    <property type="entry name" value="DUF1801"/>
    <property type="match status" value="1"/>
</dbReference>
<evidence type="ECO:0000259" key="1">
    <source>
        <dbReference type="Pfam" id="PF08818"/>
    </source>
</evidence>
<protein>
    <recommendedName>
        <fullName evidence="1">YdhG-like domain-containing protein</fullName>
    </recommendedName>
</protein>
<dbReference type="EMBL" id="CADCUD010000147">
    <property type="protein sequence ID" value="CAA9343704.1"/>
    <property type="molecule type" value="Genomic_DNA"/>
</dbReference>
<name>A0A6J4LWC8_9ACTN</name>
<reference evidence="2" key="1">
    <citation type="submission" date="2020-02" db="EMBL/GenBank/DDBJ databases">
        <authorList>
            <person name="Meier V. D."/>
        </authorList>
    </citation>
    <scope>NUCLEOTIDE SEQUENCE</scope>
    <source>
        <strain evidence="2">AVDCRST_MAG46</strain>
    </source>
</reference>
<sequence>MVASPEEFIAGVSDDRRRRDGELLLQLMGRATGERPAIWGSSIVGFGSFHYVYDSGREGDAMVVGFSPRKAATVVYLMDGFEERTDLLGRLGPHKVGKACLYLKRVEGAVDLSVLEELVRRSYASTSG</sequence>
<gene>
    <name evidence="2" type="ORF">AVDCRST_MAG46-2151</name>
</gene>
<dbReference type="AlphaFoldDB" id="A0A6J4LWC8"/>
<accession>A0A6J4LWC8</accession>
<evidence type="ECO:0000313" key="2">
    <source>
        <dbReference type="EMBL" id="CAA9343704.1"/>
    </source>
</evidence>
<feature type="domain" description="YdhG-like" evidence="1">
    <location>
        <begin position="17"/>
        <end position="121"/>
    </location>
</feature>
<proteinExistence type="predicted"/>
<dbReference type="InterPro" id="IPR014922">
    <property type="entry name" value="YdhG-like"/>
</dbReference>
<organism evidence="2">
    <name type="scientific">uncultured Nocardioidaceae bacterium</name>
    <dbReference type="NCBI Taxonomy" id="253824"/>
    <lineage>
        <taxon>Bacteria</taxon>
        <taxon>Bacillati</taxon>
        <taxon>Actinomycetota</taxon>
        <taxon>Actinomycetes</taxon>
        <taxon>Propionibacteriales</taxon>
        <taxon>Nocardioidaceae</taxon>
        <taxon>environmental samples</taxon>
    </lineage>
</organism>